<dbReference type="InterPro" id="IPR003680">
    <property type="entry name" value="Flavodoxin_fold"/>
</dbReference>
<name>A0A7Z0QR81_9GAMM</name>
<evidence type="ECO:0000313" key="5">
    <source>
        <dbReference type="Proteomes" id="UP000589896"/>
    </source>
</evidence>
<evidence type="ECO:0000259" key="3">
    <source>
        <dbReference type="Pfam" id="PF02525"/>
    </source>
</evidence>
<comment type="similarity">
    <text evidence="1">Belongs to the NAD(P)H dehydrogenase (quinone) family.</text>
</comment>
<organism evidence="4 5">
    <name type="scientific">Luteimonas deserti</name>
    <dbReference type="NCBI Taxonomy" id="2752306"/>
    <lineage>
        <taxon>Bacteria</taxon>
        <taxon>Pseudomonadati</taxon>
        <taxon>Pseudomonadota</taxon>
        <taxon>Gammaproteobacteria</taxon>
        <taxon>Lysobacterales</taxon>
        <taxon>Lysobacteraceae</taxon>
        <taxon>Luteimonas</taxon>
    </lineage>
</organism>
<keyword evidence="2" id="KW-0560">Oxidoreductase</keyword>
<dbReference type="SUPFAM" id="SSF52218">
    <property type="entry name" value="Flavoproteins"/>
    <property type="match status" value="1"/>
</dbReference>
<evidence type="ECO:0000256" key="2">
    <source>
        <dbReference type="ARBA" id="ARBA00023002"/>
    </source>
</evidence>
<gene>
    <name evidence="4" type="ORF">H0E82_04510</name>
</gene>
<comment type="caution">
    <text evidence="4">The sequence shown here is derived from an EMBL/GenBank/DDBJ whole genome shotgun (WGS) entry which is preliminary data.</text>
</comment>
<accession>A0A7Z0QR81</accession>
<dbReference type="Gene3D" id="3.40.50.360">
    <property type="match status" value="1"/>
</dbReference>
<dbReference type="EMBL" id="JACCJZ010000010">
    <property type="protein sequence ID" value="NYZ62028.1"/>
    <property type="molecule type" value="Genomic_DNA"/>
</dbReference>
<dbReference type="PANTHER" id="PTHR10204">
    <property type="entry name" value="NAD P H OXIDOREDUCTASE-RELATED"/>
    <property type="match status" value="1"/>
</dbReference>
<dbReference type="InterPro" id="IPR051545">
    <property type="entry name" value="NAD(P)H_dehydrogenase_qn"/>
</dbReference>
<dbReference type="PANTHER" id="PTHR10204:SF34">
    <property type="entry name" value="NAD(P)H DEHYDROGENASE [QUINONE] 1 ISOFORM 1"/>
    <property type="match status" value="1"/>
</dbReference>
<dbReference type="GO" id="GO:0005829">
    <property type="term" value="C:cytosol"/>
    <property type="evidence" value="ECO:0007669"/>
    <property type="project" value="TreeGrafter"/>
</dbReference>
<reference evidence="4 5" key="1">
    <citation type="submission" date="2020-07" db="EMBL/GenBank/DDBJ databases">
        <title>isolation of Luteimonas sp. SJ-16.</title>
        <authorList>
            <person name="Huang X.-X."/>
            <person name="Xu L."/>
            <person name="Sun J.-Q."/>
        </authorList>
    </citation>
    <scope>NUCLEOTIDE SEQUENCE [LARGE SCALE GENOMIC DNA]</scope>
    <source>
        <strain evidence="4 5">SJ-16</strain>
    </source>
</reference>
<dbReference type="GO" id="GO:0003955">
    <property type="term" value="F:NAD(P)H dehydrogenase (quinone) activity"/>
    <property type="evidence" value="ECO:0007669"/>
    <property type="project" value="TreeGrafter"/>
</dbReference>
<sequence>MHTLIVTAHPSPESYTHAVVTRLVAGLESVSEATYEVLNLASSGFDPRFAGPDHDLLHERGSAPADVLEEQRRVDRADVLVLVFPVYWWSMPAVMKGWIDRVFVQGWAFIDDPGKGTKRLLKRLKGQVVAIGGADRATYERRGYLDVLNAQIIQGIFRYCGMQTIGSELLHPIGRPEAESGLQRAFEIGQRVAYGRPEPSI</sequence>
<dbReference type="Proteomes" id="UP000589896">
    <property type="component" value="Unassembled WGS sequence"/>
</dbReference>
<keyword evidence="5" id="KW-1185">Reference proteome</keyword>
<feature type="domain" description="Flavodoxin-like fold" evidence="3">
    <location>
        <begin position="1"/>
        <end position="185"/>
    </location>
</feature>
<dbReference type="AlphaFoldDB" id="A0A7Z0QR81"/>
<evidence type="ECO:0000313" key="4">
    <source>
        <dbReference type="EMBL" id="NYZ62028.1"/>
    </source>
</evidence>
<dbReference type="RefSeq" id="WP_180544220.1">
    <property type="nucleotide sequence ID" value="NZ_JACCJZ010000010.1"/>
</dbReference>
<evidence type="ECO:0000256" key="1">
    <source>
        <dbReference type="ARBA" id="ARBA00006252"/>
    </source>
</evidence>
<dbReference type="InterPro" id="IPR029039">
    <property type="entry name" value="Flavoprotein-like_sf"/>
</dbReference>
<protein>
    <submittedName>
        <fullName evidence="4">NAD(P)H-dependent oxidoreductase</fullName>
    </submittedName>
</protein>
<dbReference type="Pfam" id="PF02525">
    <property type="entry name" value="Flavodoxin_2"/>
    <property type="match status" value="1"/>
</dbReference>
<proteinExistence type="inferred from homology"/>